<dbReference type="AlphaFoldDB" id="A0A081CYD0"/>
<sequence>MSLYVLGALFTLIWLAISGSYTVPNLLFGMLVAALSLGIVRHQLRSSDTHWTRIWAILSLGLSFLKELALSAWTVAKTVVKPKMALTPGIFAYPLAVNSDFEITLLANLITLTPGTLSVDVSDDRSILYVHALDCSDIEATKRSIANGFERKIMEAFRK</sequence>
<dbReference type="RefSeq" id="WP_045231218.1">
    <property type="nucleotide sequence ID" value="NZ_BBJU01000019.1"/>
</dbReference>
<keyword evidence="3" id="KW-1003">Cell membrane</keyword>
<name>A0A081CYD0_9HYPH</name>
<accession>A0A081CYD0</accession>
<reference evidence="8 9" key="1">
    <citation type="submission" date="2014-08" db="EMBL/GenBank/DDBJ databases">
        <title>Whole genome shotgun sequence of Rhizobium rubi NBRC 13261.</title>
        <authorList>
            <person name="Katano-Makiyama Y."/>
            <person name="Hosoyama A."/>
            <person name="Hashimoto M."/>
            <person name="Hosoyama Y."/>
            <person name="Noguchi M."/>
            <person name="Tsuchikane K."/>
            <person name="Uohara A."/>
            <person name="Ohji S."/>
            <person name="Ichikawa N."/>
            <person name="Kimura A."/>
            <person name="Yamazoe A."/>
            <person name="Fujita N."/>
        </authorList>
    </citation>
    <scope>NUCLEOTIDE SEQUENCE [LARGE SCALE GENOMIC DNA]</scope>
    <source>
        <strain evidence="8 9">NBRC 13261</strain>
    </source>
</reference>
<dbReference type="OrthoDB" id="9807187at2"/>
<dbReference type="PANTHER" id="PTHR34584:SF1">
    <property type="entry name" value="NA(+)_H(+) ANTIPORTER SUBUNIT E1"/>
    <property type="match status" value="1"/>
</dbReference>
<dbReference type="GO" id="GO:0005886">
    <property type="term" value="C:plasma membrane"/>
    <property type="evidence" value="ECO:0007669"/>
    <property type="project" value="UniProtKB-SubCell"/>
</dbReference>
<keyword evidence="5 7" id="KW-1133">Transmembrane helix</keyword>
<protein>
    <submittedName>
        <fullName evidence="8">Na(+)/H(+) antiporter subunit E</fullName>
    </submittedName>
</protein>
<evidence type="ECO:0000256" key="4">
    <source>
        <dbReference type="ARBA" id="ARBA00022692"/>
    </source>
</evidence>
<evidence type="ECO:0000256" key="6">
    <source>
        <dbReference type="ARBA" id="ARBA00023136"/>
    </source>
</evidence>
<dbReference type="GO" id="GO:0008324">
    <property type="term" value="F:monoatomic cation transmembrane transporter activity"/>
    <property type="evidence" value="ECO:0007669"/>
    <property type="project" value="InterPro"/>
</dbReference>
<keyword evidence="4 7" id="KW-0812">Transmembrane</keyword>
<dbReference type="Pfam" id="PF01899">
    <property type="entry name" value="MNHE"/>
    <property type="match status" value="1"/>
</dbReference>
<comment type="similarity">
    <text evidence="2">Belongs to the CPA3 antiporters (TC 2.A.63) subunit E family.</text>
</comment>
<evidence type="ECO:0000313" key="9">
    <source>
        <dbReference type="Proteomes" id="UP000028701"/>
    </source>
</evidence>
<dbReference type="PIRSF" id="PIRSF019239">
    <property type="entry name" value="MrpE"/>
    <property type="match status" value="1"/>
</dbReference>
<evidence type="ECO:0000256" key="3">
    <source>
        <dbReference type="ARBA" id="ARBA00022475"/>
    </source>
</evidence>
<dbReference type="InterPro" id="IPR002758">
    <property type="entry name" value="Cation_antiport_E"/>
</dbReference>
<dbReference type="PANTHER" id="PTHR34584">
    <property type="entry name" value="NA(+)/H(+) ANTIPORTER SUBUNIT E1"/>
    <property type="match status" value="1"/>
</dbReference>
<organism evidence="8 9">
    <name type="scientific">Agrobacterium rubi TR3 = NBRC 13261</name>
    <dbReference type="NCBI Taxonomy" id="1368415"/>
    <lineage>
        <taxon>Bacteria</taxon>
        <taxon>Pseudomonadati</taxon>
        <taxon>Pseudomonadota</taxon>
        <taxon>Alphaproteobacteria</taxon>
        <taxon>Hyphomicrobiales</taxon>
        <taxon>Rhizobiaceae</taxon>
        <taxon>Rhizobium/Agrobacterium group</taxon>
        <taxon>Agrobacterium</taxon>
    </lineage>
</organism>
<keyword evidence="6 7" id="KW-0472">Membrane</keyword>
<gene>
    <name evidence="8" type="primary">mrpE</name>
    <name evidence="8" type="ORF">RRU01S_19_00810</name>
</gene>
<evidence type="ECO:0000313" key="8">
    <source>
        <dbReference type="EMBL" id="GAK71676.1"/>
    </source>
</evidence>
<evidence type="ECO:0000256" key="7">
    <source>
        <dbReference type="SAM" id="Phobius"/>
    </source>
</evidence>
<comment type="caution">
    <text evidence="8">The sequence shown here is derived from an EMBL/GenBank/DDBJ whole genome shotgun (WGS) entry which is preliminary data.</text>
</comment>
<dbReference type="Proteomes" id="UP000028701">
    <property type="component" value="Unassembled WGS sequence"/>
</dbReference>
<dbReference type="eggNOG" id="COG1863">
    <property type="taxonomic scope" value="Bacteria"/>
</dbReference>
<proteinExistence type="inferred from homology"/>
<comment type="subcellular location">
    <subcellularLocation>
        <location evidence="1">Cell membrane</location>
        <topology evidence="1">Multi-pass membrane protein</topology>
    </subcellularLocation>
</comment>
<evidence type="ECO:0000256" key="5">
    <source>
        <dbReference type="ARBA" id="ARBA00022989"/>
    </source>
</evidence>
<dbReference type="EMBL" id="BBJU01000019">
    <property type="protein sequence ID" value="GAK71676.1"/>
    <property type="molecule type" value="Genomic_DNA"/>
</dbReference>
<evidence type="ECO:0000256" key="2">
    <source>
        <dbReference type="ARBA" id="ARBA00006228"/>
    </source>
</evidence>
<feature type="transmembrane region" description="Helical" evidence="7">
    <location>
        <begin position="54"/>
        <end position="76"/>
    </location>
</feature>
<evidence type="ECO:0000256" key="1">
    <source>
        <dbReference type="ARBA" id="ARBA00004651"/>
    </source>
</evidence>
<dbReference type="NCBIfam" id="NF006519">
    <property type="entry name" value="PRK08965.1-3"/>
    <property type="match status" value="1"/>
</dbReference>